<protein>
    <submittedName>
        <fullName evidence="1">Uncharacterized protein</fullName>
    </submittedName>
</protein>
<evidence type="ECO:0000313" key="1">
    <source>
        <dbReference type="EMBL" id="GAI07094.1"/>
    </source>
</evidence>
<accession>X1ML59</accession>
<gene>
    <name evidence="1" type="ORF">S06H3_19568</name>
</gene>
<comment type="caution">
    <text evidence="1">The sequence shown here is derived from an EMBL/GenBank/DDBJ whole genome shotgun (WGS) entry which is preliminary data.</text>
</comment>
<dbReference type="AlphaFoldDB" id="X1ML59"/>
<organism evidence="1">
    <name type="scientific">marine sediment metagenome</name>
    <dbReference type="NCBI Taxonomy" id="412755"/>
    <lineage>
        <taxon>unclassified sequences</taxon>
        <taxon>metagenomes</taxon>
        <taxon>ecological metagenomes</taxon>
    </lineage>
</organism>
<dbReference type="EMBL" id="BARV01010031">
    <property type="protein sequence ID" value="GAI07094.1"/>
    <property type="molecule type" value="Genomic_DNA"/>
</dbReference>
<feature type="non-terminal residue" evidence="1">
    <location>
        <position position="1"/>
    </location>
</feature>
<reference evidence="1" key="1">
    <citation type="journal article" date="2014" name="Front. Microbiol.">
        <title>High frequency of phylogenetically diverse reductive dehalogenase-homologous genes in deep subseafloor sedimentary metagenomes.</title>
        <authorList>
            <person name="Kawai M."/>
            <person name="Futagami T."/>
            <person name="Toyoda A."/>
            <person name="Takaki Y."/>
            <person name="Nishi S."/>
            <person name="Hori S."/>
            <person name="Arai W."/>
            <person name="Tsubouchi T."/>
            <person name="Morono Y."/>
            <person name="Uchiyama I."/>
            <person name="Ito T."/>
            <person name="Fujiyama A."/>
            <person name="Inagaki F."/>
            <person name="Takami H."/>
        </authorList>
    </citation>
    <scope>NUCLEOTIDE SEQUENCE</scope>
    <source>
        <strain evidence="1">Expedition CK06-06</strain>
    </source>
</reference>
<proteinExistence type="predicted"/>
<name>X1ML59_9ZZZZ</name>
<sequence>NLVAFNHIVVTTMSSVREDYMDAPIDPYAPTGTYSCATFIAESFDGTTISGIWDMKVDPNVLTITPGLGAVIISTSFSSA</sequence>